<dbReference type="Pfam" id="PF17170">
    <property type="entry name" value="DUF5128"/>
    <property type="match status" value="1"/>
</dbReference>
<reference evidence="2" key="1">
    <citation type="submission" date="2015-01" db="EMBL/GenBank/DDBJ databases">
        <authorList>
            <person name="MANFREDI Pablo"/>
        </authorList>
    </citation>
    <scope>NUCLEOTIDE SEQUENCE [LARGE SCALE GENOMIC DNA]</scope>
    <source>
        <strain evidence="2">Ccyn2B</strain>
    </source>
</reference>
<dbReference type="RefSeq" id="WP_041992726.1">
    <property type="nucleotide sequence ID" value="NZ_CDOD01000027.1"/>
</dbReference>
<protein>
    <recommendedName>
        <fullName evidence="3">6-bladed beta-propeller</fullName>
    </recommendedName>
</protein>
<organism evidence="1 2">
    <name type="scientific">Capnocytophaga cynodegmi</name>
    <dbReference type="NCBI Taxonomy" id="28189"/>
    <lineage>
        <taxon>Bacteria</taxon>
        <taxon>Pseudomonadati</taxon>
        <taxon>Bacteroidota</taxon>
        <taxon>Flavobacteriia</taxon>
        <taxon>Flavobacteriales</taxon>
        <taxon>Flavobacteriaceae</taxon>
        <taxon>Capnocytophaga</taxon>
    </lineage>
</organism>
<dbReference type="EMBL" id="CDOD01000027">
    <property type="protein sequence ID" value="CEN36784.1"/>
    <property type="molecule type" value="Genomic_DNA"/>
</dbReference>
<dbReference type="Proteomes" id="UP000038055">
    <property type="component" value="Unassembled WGS sequence"/>
</dbReference>
<gene>
    <name evidence="1" type="ORF">CCYN2B_330026</name>
</gene>
<accession>A0A0B7HDT0</accession>
<keyword evidence="2" id="KW-1185">Reference proteome</keyword>
<evidence type="ECO:0000313" key="2">
    <source>
        <dbReference type="Proteomes" id="UP000038055"/>
    </source>
</evidence>
<evidence type="ECO:0008006" key="3">
    <source>
        <dbReference type="Google" id="ProtNLM"/>
    </source>
</evidence>
<name>A0A0B7HDT0_9FLAO</name>
<evidence type="ECO:0000313" key="1">
    <source>
        <dbReference type="EMBL" id="CEN36784.1"/>
    </source>
</evidence>
<dbReference type="PROSITE" id="PS51257">
    <property type="entry name" value="PROKAR_LIPOPROTEIN"/>
    <property type="match status" value="1"/>
</dbReference>
<sequence length="390" mass="45107">MKNIVIISAFTLTLLLGCNSNPKELSSTEFHTTIDLSKEENILYKTFSLDTLKISDIETSYIGQFSVFNDTLYFTDERFAYVFLFDKDGKFIQQYVGKGAGPNEVLGMNGAVISENDFISYNSGNGGIDIFDKKFSKQKNLLIDWQIKRTSEEILNNPIPSLSDIYEFDYGIPNILKKWDKDHISIAITASLPKFNGYSDTDLYYNYARTLALVNIHTGKVEKLVGRHSPVYLLQKNIPNFNHLNYDTSENIDEVYLNFWADKDIYLYSKKGDKVIGKFGQEGRDMKTNYRKTDSYEIAEENLSEDMDLYGRYTYLKFFHEHQIVMRGYYKGDSSDTDGLQIYKNYQLIADLNVPKGLQVVGNIDDNFYATFPQDLDTEYLVLYKIRFKE</sequence>
<dbReference type="AlphaFoldDB" id="A0A0B7HDT0"/>
<proteinExistence type="predicted"/>